<name>A0AAN9K051_CANGL</name>
<proteinExistence type="predicted"/>
<accession>A0AAN9K051</accession>
<evidence type="ECO:0000313" key="2">
    <source>
        <dbReference type="Proteomes" id="UP001367508"/>
    </source>
</evidence>
<dbReference type="Proteomes" id="UP001367508">
    <property type="component" value="Unassembled WGS sequence"/>
</dbReference>
<gene>
    <name evidence="1" type="ORF">VNO77_42148</name>
</gene>
<protein>
    <submittedName>
        <fullName evidence="1">Uncharacterized protein</fullName>
    </submittedName>
</protein>
<keyword evidence="2" id="KW-1185">Reference proteome</keyword>
<dbReference type="EMBL" id="JAYMYQ010000010">
    <property type="protein sequence ID" value="KAK7308535.1"/>
    <property type="molecule type" value="Genomic_DNA"/>
</dbReference>
<reference evidence="1 2" key="1">
    <citation type="submission" date="2024-01" db="EMBL/GenBank/DDBJ databases">
        <title>The genomes of 5 underutilized Papilionoideae crops provide insights into root nodulation and disease resistanc.</title>
        <authorList>
            <person name="Jiang F."/>
        </authorList>
    </citation>
    <scope>NUCLEOTIDE SEQUENCE [LARGE SCALE GENOMIC DNA]</scope>
    <source>
        <strain evidence="1">LVBAO_FW01</strain>
        <tissue evidence="1">Leaves</tissue>
    </source>
</reference>
<evidence type="ECO:0000313" key="1">
    <source>
        <dbReference type="EMBL" id="KAK7308535.1"/>
    </source>
</evidence>
<sequence>MANILYKNGISKKDKLASSRGYCQVIMESDSLSAIQFIEQGCRRLHAAAALVTSSKFESETSDYRSTHHLPRVRDQLGDLLMNNDAYVLKLDDICTLWGTKKINKQMSWDSLQTKQNRRVPLVPVLFIAQTPNNWRRVEVLVSSFTITKEQRMGKQN</sequence>
<organism evidence="1 2">
    <name type="scientific">Canavalia gladiata</name>
    <name type="common">Sword bean</name>
    <name type="synonym">Dolichos gladiatus</name>
    <dbReference type="NCBI Taxonomy" id="3824"/>
    <lineage>
        <taxon>Eukaryota</taxon>
        <taxon>Viridiplantae</taxon>
        <taxon>Streptophyta</taxon>
        <taxon>Embryophyta</taxon>
        <taxon>Tracheophyta</taxon>
        <taxon>Spermatophyta</taxon>
        <taxon>Magnoliopsida</taxon>
        <taxon>eudicotyledons</taxon>
        <taxon>Gunneridae</taxon>
        <taxon>Pentapetalae</taxon>
        <taxon>rosids</taxon>
        <taxon>fabids</taxon>
        <taxon>Fabales</taxon>
        <taxon>Fabaceae</taxon>
        <taxon>Papilionoideae</taxon>
        <taxon>50 kb inversion clade</taxon>
        <taxon>NPAAA clade</taxon>
        <taxon>indigoferoid/millettioid clade</taxon>
        <taxon>Phaseoleae</taxon>
        <taxon>Canavalia</taxon>
    </lineage>
</organism>
<dbReference type="AlphaFoldDB" id="A0AAN9K051"/>
<comment type="caution">
    <text evidence="1">The sequence shown here is derived from an EMBL/GenBank/DDBJ whole genome shotgun (WGS) entry which is preliminary data.</text>
</comment>